<gene>
    <name evidence="1" type="ORF">NPIL_400141</name>
</gene>
<dbReference type="EMBL" id="BMAW01048743">
    <property type="protein sequence ID" value="GFS67616.1"/>
    <property type="molecule type" value="Genomic_DNA"/>
</dbReference>
<sequence>MGEFLMSEKKAPEEGTVVPHFREIIISFTVPTYTVPYPVQSQTKRVIKVLIDVQARFISEVRLKPTQFLWDDAPSQPHFLQISTRILPLRWRKCVQIQLME</sequence>
<organism evidence="1 2">
    <name type="scientific">Nephila pilipes</name>
    <name type="common">Giant wood spider</name>
    <name type="synonym">Nephila maculata</name>
    <dbReference type="NCBI Taxonomy" id="299642"/>
    <lineage>
        <taxon>Eukaryota</taxon>
        <taxon>Metazoa</taxon>
        <taxon>Ecdysozoa</taxon>
        <taxon>Arthropoda</taxon>
        <taxon>Chelicerata</taxon>
        <taxon>Arachnida</taxon>
        <taxon>Araneae</taxon>
        <taxon>Araneomorphae</taxon>
        <taxon>Entelegynae</taxon>
        <taxon>Araneoidea</taxon>
        <taxon>Nephilidae</taxon>
        <taxon>Nephila</taxon>
    </lineage>
</organism>
<accession>A0A8X6J0H0</accession>
<protein>
    <submittedName>
        <fullName evidence="1">Uncharacterized protein</fullName>
    </submittedName>
</protein>
<dbReference type="AlphaFoldDB" id="A0A8X6J0H0"/>
<evidence type="ECO:0000313" key="1">
    <source>
        <dbReference type="EMBL" id="GFS67616.1"/>
    </source>
</evidence>
<proteinExistence type="predicted"/>
<evidence type="ECO:0000313" key="2">
    <source>
        <dbReference type="Proteomes" id="UP000887013"/>
    </source>
</evidence>
<reference evidence="1" key="1">
    <citation type="submission" date="2020-08" db="EMBL/GenBank/DDBJ databases">
        <title>Multicomponent nature underlies the extraordinary mechanical properties of spider dragline silk.</title>
        <authorList>
            <person name="Kono N."/>
            <person name="Nakamura H."/>
            <person name="Mori M."/>
            <person name="Yoshida Y."/>
            <person name="Ohtoshi R."/>
            <person name="Malay A.D."/>
            <person name="Moran D.A.P."/>
            <person name="Tomita M."/>
            <person name="Numata K."/>
            <person name="Arakawa K."/>
        </authorList>
    </citation>
    <scope>NUCLEOTIDE SEQUENCE</scope>
</reference>
<dbReference type="Proteomes" id="UP000887013">
    <property type="component" value="Unassembled WGS sequence"/>
</dbReference>
<name>A0A8X6J0H0_NEPPI</name>
<keyword evidence="2" id="KW-1185">Reference proteome</keyword>
<comment type="caution">
    <text evidence="1">The sequence shown here is derived from an EMBL/GenBank/DDBJ whole genome shotgun (WGS) entry which is preliminary data.</text>
</comment>